<keyword evidence="1" id="KW-0175">Coiled coil</keyword>
<dbReference type="EMBL" id="JACJTC010000009">
    <property type="protein sequence ID" value="MBD2612258.1"/>
    <property type="molecule type" value="Genomic_DNA"/>
</dbReference>
<dbReference type="Proteomes" id="UP000606396">
    <property type="component" value="Unassembled WGS sequence"/>
</dbReference>
<sequence length="605" mass="70039">MSQQQHSIKKQIIEINLSSQTDAFELQNEISRIYNHKFIPLIDNLLSQFSSSEIIYQINQLEIDLGNIDIHHLEEELVDKFIEKFQEKLPQAIDVSTSSVLKQTQPDIKLAESSILPVEITDLLDETAKERDNNSNKNQLKFGNKRTLSEIQLVKITNIEASELNILNYFMQTGMLPWWSEKLSKQELEECCDRLLTNSPNKIKYLVEQSIKEPNQLQRLIYQFSDSILLKIAGLLSADADLIQFIANYNTDTKLIFQQLKQTKNIPEAKLRLTKWQGIFFTLSSNSNIPLNKFRFTQAILLHITTSCGINYSEFLNSLIAQINYSIRDGKYSKGTLAQILTEIKIPNENTQINLLSSELQQLSLNTQISPQYTQQINQLNNEFQRLLNEIKNSAENQSHQRTRLNQLEKVTQSLKIKIQQDINSQQFTLANTNNTFSQSDEIYISNAGLILLWPFLNRLFTKIRLIEKNYFINQISAERASLLLQYLVDGSTDSSEHIFPLNKILCGLDLLEPLNTNLEITIEEHAECENLLSAVIQNWSILKNTSTEGLRRAFLHRNGILRVHHDGWLLQVERQTYDVLLDKIPWSIQVIKLPWMDNILHVEW</sequence>
<dbReference type="InterPro" id="IPR045538">
    <property type="entry name" value="CIS_TMP"/>
</dbReference>
<accession>A0ABR8H915</accession>
<gene>
    <name evidence="2" type="ORF">H6G94_13375</name>
</gene>
<organism evidence="2 3">
    <name type="scientific">Nostoc punctiforme FACHB-252</name>
    <dbReference type="NCBI Taxonomy" id="1357509"/>
    <lineage>
        <taxon>Bacteria</taxon>
        <taxon>Bacillati</taxon>
        <taxon>Cyanobacteriota</taxon>
        <taxon>Cyanophyceae</taxon>
        <taxon>Nostocales</taxon>
        <taxon>Nostocaceae</taxon>
        <taxon>Nostoc</taxon>
    </lineage>
</organism>
<evidence type="ECO:0000313" key="2">
    <source>
        <dbReference type="EMBL" id="MBD2612258.1"/>
    </source>
</evidence>
<name>A0ABR8H915_NOSPU</name>
<dbReference type="Pfam" id="PF19268">
    <property type="entry name" value="CIS_TMP"/>
    <property type="match status" value="1"/>
</dbReference>
<proteinExistence type="predicted"/>
<evidence type="ECO:0000256" key="1">
    <source>
        <dbReference type="SAM" id="Coils"/>
    </source>
</evidence>
<evidence type="ECO:0000313" key="3">
    <source>
        <dbReference type="Proteomes" id="UP000606396"/>
    </source>
</evidence>
<feature type="coiled-coil region" evidence="1">
    <location>
        <begin position="370"/>
        <end position="401"/>
    </location>
</feature>
<keyword evidence="3" id="KW-1185">Reference proteome</keyword>
<reference evidence="2 3" key="1">
    <citation type="journal article" date="2020" name="ISME J.">
        <title>Comparative genomics reveals insights into cyanobacterial evolution and habitat adaptation.</title>
        <authorList>
            <person name="Chen M.Y."/>
            <person name="Teng W.K."/>
            <person name="Zhao L."/>
            <person name="Hu C.X."/>
            <person name="Zhou Y.K."/>
            <person name="Han B.P."/>
            <person name="Song L.R."/>
            <person name="Shu W.S."/>
        </authorList>
    </citation>
    <scope>NUCLEOTIDE SEQUENCE [LARGE SCALE GENOMIC DNA]</scope>
    <source>
        <strain evidence="2 3">FACHB-252</strain>
    </source>
</reference>
<comment type="caution">
    <text evidence="2">The sequence shown here is derived from an EMBL/GenBank/DDBJ whole genome shotgun (WGS) entry which is preliminary data.</text>
</comment>
<dbReference type="RefSeq" id="WP_190949818.1">
    <property type="nucleotide sequence ID" value="NZ_JACJTC010000009.1"/>
</dbReference>
<protein>
    <submittedName>
        <fullName evidence="2">Uncharacterized protein</fullName>
    </submittedName>
</protein>